<evidence type="ECO:0000313" key="2">
    <source>
        <dbReference type="Proteomes" id="UP000005436"/>
    </source>
</evidence>
<organism evidence="1 2">
    <name type="scientific">Tannerella forsythia (strain ATCC 43037 / JCM 10827 / CCUG 21028 A / KCTC 5666 / FDC 338)</name>
    <name type="common">Bacteroides forsythus</name>
    <dbReference type="NCBI Taxonomy" id="203275"/>
    <lineage>
        <taxon>Bacteria</taxon>
        <taxon>Pseudomonadati</taxon>
        <taxon>Bacteroidota</taxon>
        <taxon>Bacteroidia</taxon>
        <taxon>Bacteroidales</taxon>
        <taxon>Tannerellaceae</taxon>
        <taxon>Tannerella</taxon>
    </lineage>
</organism>
<reference evidence="2" key="1">
    <citation type="submission" date="2011-12" db="EMBL/GenBank/DDBJ databases">
        <title>Complete sequence of Tannerella forsythia ATCC 43037.</title>
        <authorList>
            <person name="Dewhirst F."/>
            <person name="Tanner A."/>
            <person name="Izard J."/>
            <person name="Brinkac L."/>
            <person name="Durkin A.S."/>
            <person name="Hostetler J."/>
            <person name="Shetty J."/>
            <person name="Torralba M."/>
            <person name="Gill S."/>
            <person name="Nelson K."/>
        </authorList>
    </citation>
    <scope>NUCLEOTIDE SEQUENCE [LARGE SCALE GENOMIC DNA]</scope>
    <source>
        <strain evidence="2">ATCC 43037 / JCM 10827 / CCUG 33226 / KCTC 5666 / FDC 338</strain>
    </source>
</reference>
<name>G8ULG1_TANFA</name>
<dbReference type="AlphaFoldDB" id="G8ULG1"/>
<proteinExistence type="predicted"/>
<evidence type="ECO:0000313" key="1">
    <source>
        <dbReference type="EMBL" id="AEW21148.1"/>
    </source>
</evidence>
<dbReference type="Proteomes" id="UP000005436">
    <property type="component" value="Chromosome"/>
</dbReference>
<dbReference type="KEGG" id="tfo:BFO_0541"/>
<dbReference type="EMBL" id="CP003191">
    <property type="protein sequence ID" value="AEW21148.1"/>
    <property type="molecule type" value="Genomic_DNA"/>
</dbReference>
<dbReference type="HOGENOM" id="CLU_3158736_0_0_10"/>
<gene>
    <name evidence="1" type="ordered locus">BFO_0541</name>
</gene>
<accession>G8ULG1</accession>
<keyword evidence="2" id="KW-1185">Reference proteome</keyword>
<protein>
    <submittedName>
        <fullName evidence="1">Uncharacterized protein</fullName>
    </submittedName>
</protein>
<sequence>MRDISYNTSNLHADPYWVAKIRCFFLNTEKSSIKKGAVPKKNTTFTPV</sequence>
<dbReference type="PATRIC" id="fig|203275.8.peg.485"/>